<protein>
    <recommendedName>
        <fullName evidence="1">Nucleotide-diphospho-sugar transferase domain-containing protein</fullName>
    </recommendedName>
</protein>
<proteinExistence type="predicted"/>
<evidence type="ECO:0000313" key="2">
    <source>
        <dbReference type="EMBL" id="WKA09117.1"/>
    </source>
</evidence>
<dbReference type="EMBL" id="CP126664">
    <property type="protein sequence ID" value="WKA09117.1"/>
    <property type="molecule type" value="Genomic_DNA"/>
</dbReference>
<reference evidence="2 3" key="1">
    <citation type="journal article" date="2023" name="Hortic Res">
        <title>The complete reference genome for grapevine (Vitis vinifera L.) genetics and breeding.</title>
        <authorList>
            <person name="Shi X."/>
            <person name="Cao S."/>
            <person name="Wang X."/>
            <person name="Huang S."/>
            <person name="Wang Y."/>
            <person name="Liu Z."/>
            <person name="Liu W."/>
            <person name="Leng X."/>
            <person name="Peng Y."/>
            <person name="Wang N."/>
            <person name="Wang Y."/>
            <person name="Ma Z."/>
            <person name="Xu X."/>
            <person name="Zhang F."/>
            <person name="Xue H."/>
            <person name="Zhong H."/>
            <person name="Wang Y."/>
            <person name="Zhang K."/>
            <person name="Velt A."/>
            <person name="Avia K."/>
            <person name="Holtgrawe D."/>
            <person name="Grimplet J."/>
            <person name="Matus J.T."/>
            <person name="Ware D."/>
            <person name="Wu X."/>
            <person name="Wang H."/>
            <person name="Liu C."/>
            <person name="Fang Y."/>
            <person name="Rustenholz C."/>
            <person name="Cheng Z."/>
            <person name="Xiao H."/>
            <person name="Zhou Y."/>
        </authorList>
    </citation>
    <scope>NUCLEOTIDE SEQUENCE [LARGE SCALE GENOMIC DNA]</scope>
    <source>
        <strain evidence="3">cv. Pinot noir / PN40024</strain>
        <tissue evidence="2">Leaf</tissue>
    </source>
</reference>
<gene>
    <name evidence="2" type="ORF">VitviT2T_026795</name>
</gene>
<organism evidence="2 3">
    <name type="scientific">Vitis vinifera</name>
    <name type="common">Grape</name>
    <dbReference type="NCBI Taxonomy" id="29760"/>
    <lineage>
        <taxon>Eukaryota</taxon>
        <taxon>Viridiplantae</taxon>
        <taxon>Streptophyta</taxon>
        <taxon>Embryophyta</taxon>
        <taxon>Tracheophyta</taxon>
        <taxon>Spermatophyta</taxon>
        <taxon>Magnoliopsida</taxon>
        <taxon>eudicotyledons</taxon>
        <taxon>Gunneridae</taxon>
        <taxon>Pentapetalae</taxon>
        <taxon>rosids</taxon>
        <taxon>Vitales</taxon>
        <taxon>Vitaceae</taxon>
        <taxon>Viteae</taxon>
        <taxon>Vitis</taxon>
    </lineage>
</organism>
<evidence type="ECO:0000259" key="1">
    <source>
        <dbReference type="Pfam" id="PF03407"/>
    </source>
</evidence>
<dbReference type="PANTHER" id="PTHR46038:SF38">
    <property type="entry name" value="GLYCOSYLTRANSFERASE-RELATED"/>
    <property type="match status" value="1"/>
</dbReference>
<dbReference type="InterPro" id="IPR005069">
    <property type="entry name" value="Nucl-diP-sugar_transferase"/>
</dbReference>
<accession>A0ABY9DP04</accession>
<name>A0ABY9DP04_VITVI</name>
<dbReference type="Proteomes" id="UP001227230">
    <property type="component" value="Chromosome 17"/>
</dbReference>
<evidence type="ECO:0000313" key="3">
    <source>
        <dbReference type="Proteomes" id="UP001227230"/>
    </source>
</evidence>
<dbReference type="Pfam" id="PF03407">
    <property type="entry name" value="Nucleotid_trans"/>
    <property type="match status" value="1"/>
</dbReference>
<dbReference type="InterPro" id="IPR044821">
    <property type="entry name" value="At1g28695/At4g15970-like"/>
</dbReference>
<keyword evidence="3" id="KW-1185">Reference proteome</keyword>
<dbReference type="PANTHER" id="PTHR46038">
    <property type="entry name" value="EXPRESSED PROTEIN-RELATED"/>
    <property type="match status" value="1"/>
</dbReference>
<feature type="domain" description="Nucleotide-diphospho-sugar transferase" evidence="1">
    <location>
        <begin position="81"/>
        <end position="279"/>
    </location>
</feature>
<sequence length="327" mass="37602">MAVVVLPGMVLHKSAYSSQFLPALISRSELKESPLDIVLEKAAMGDKTVILTTVNGAWAANNSLLDLFLESFHIGNNTKRLLNHLVIIALDQKSYARCLALHPLCYALKTEGVDFSGEAYYSTPNYLEMMWRRIDFLRSILTMGYSFIFTDADIMWFRDPFQHFFQDADFQITCDSYIGNPYDVNNRPNGGFTYVKSNNRTIEFYKFWYASRVNYPGNHDQDVLNRIKYDPYISQIGLKIRFLDTTYFGGFCEPSKDFNLVCTMHANCCFGIDSKVHDLRVMLEDWRIYISSPQSKKALSTPSWRVPQNCSLASFHPPERNVKESNI</sequence>